<evidence type="ECO:0000259" key="3">
    <source>
        <dbReference type="Pfam" id="PF16344"/>
    </source>
</evidence>
<dbReference type="PANTHER" id="PTHR30273:SF2">
    <property type="entry name" value="PROTEIN FECR"/>
    <property type="match status" value="1"/>
</dbReference>
<sequence length="388" mass="44838">MNLKSNHKVWLVFAQLLGMETEQERRQLDEIVVPDSKEKLLLDEMSSGEDYLRRRQMIEDIDVDRELERVMRPRRRRLSVLLGRVAAVLLPLLLGGTAIYVMYSRNNASLKNVISLHDVEPGTLEAVLVTSDGTLRELQTAGNHINEKDGSKIMVDSARLNYQDNRPESVQELIYNKLLVGRGHEYMLILNDGTRVWMNSKSELSYPVAFGENVRRVRLSGEAYFEVTKDSVRPFIVEVDRGFEVKVLGTHFNIKAYDTDDSYETTLVEGKVQVSQGHKTKITLEPSEQMVIGKDGRHEVRVVNTSYYTAWHEGWFYFNDESLEQVLTMIGRWYDVDFVFVKENLKEITVTGKLKRFENLSVILKMLERTTGTELMLKNRIVKVDKKK</sequence>
<dbReference type="GeneID" id="93102754"/>
<keyword evidence="1" id="KW-0472">Membrane</keyword>
<comment type="caution">
    <text evidence="4">The sequence shown here is derived from an EMBL/GenBank/DDBJ whole genome shotgun (WGS) entry which is preliminary data.</text>
</comment>
<dbReference type="FunFam" id="2.60.120.1440:FF:000001">
    <property type="entry name" value="Putative anti-sigma factor"/>
    <property type="match status" value="1"/>
</dbReference>
<dbReference type="RefSeq" id="WP_124316770.1">
    <property type="nucleotide sequence ID" value="NZ_AP028155.1"/>
</dbReference>
<gene>
    <name evidence="4" type="ORF">GGR14_002571</name>
</gene>
<keyword evidence="1" id="KW-1133">Transmembrane helix</keyword>
<dbReference type="Proteomes" id="UP000546007">
    <property type="component" value="Unassembled WGS sequence"/>
</dbReference>
<dbReference type="Gene3D" id="2.60.120.1440">
    <property type="match status" value="1"/>
</dbReference>
<proteinExistence type="predicted"/>
<dbReference type="EMBL" id="JACIES010000006">
    <property type="protein sequence ID" value="MBB4026770.1"/>
    <property type="molecule type" value="Genomic_DNA"/>
</dbReference>
<dbReference type="Gene3D" id="3.55.50.30">
    <property type="match status" value="1"/>
</dbReference>
<dbReference type="InterPro" id="IPR006860">
    <property type="entry name" value="FecR"/>
</dbReference>
<protein>
    <recommendedName>
        <fullName evidence="6">DUF4974 domain-containing protein</fullName>
    </recommendedName>
</protein>
<accession>A0A7W6HXG1</accession>
<dbReference type="OrthoDB" id="1117107at2"/>
<dbReference type="InterPro" id="IPR012373">
    <property type="entry name" value="Ferrdict_sens_TM"/>
</dbReference>
<dbReference type="InterPro" id="IPR032508">
    <property type="entry name" value="FecR_C"/>
</dbReference>
<feature type="domain" description="Protein FecR C-terminal" evidence="3">
    <location>
        <begin position="316"/>
        <end position="382"/>
    </location>
</feature>
<dbReference type="AlphaFoldDB" id="A0A7W6HXG1"/>
<dbReference type="GO" id="GO:0016989">
    <property type="term" value="F:sigma factor antagonist activity"/>
    <property type="evidence" value="ECO:0007669"/>
    <property type="project" value="TreeGrafter"/>
</dbReference>
<evidence type="ECO:0000313" key="5">
    <source>
        <dbReference type="Proteomes" id="UP000546007"/>
    </source>
</evidence>
<keyword evidence="1" id="KW-0812">Transmembrane</keyword>
<evidence type="ECO:0000259" key="2">
    <source>
        <dbReference type="Pfam" id="PF04773"/>
    </source>
</evidence>
<organism evidence="4 5">
    <name type="scientific">Butyricimonas faecihominis</name>
    <dbReference type="NCBI Taxonomy" id="1472416"/>
    <lineage>
        <taxon>Bacteria</taxon>
        <taxon>Pseudomonadati</taxon>
        <taxon>Bacteroidota</taxon>
        <taxon>Bacteroidia</taxon>
        <taxon>Bacteroidales</taxon>
        <taxon>Odoribacteraceae</taxon>
        <taxon>Butyricimonas</taxon>
    </lineage>
</organism>
<evidence type="ECO:0000256" key="1">
    <source>
        <dbReference type="SAM" id="Phobius"/>
    </source>
</evidence>
<evidence type="ECO:0000313" key="4">
    <source>
        <dbReference type="EMBL" id="MBB4026770.1"/>
    </source>
</evidence>
<reference evidence="4 5" key="1">
    <citation type="submission" date="2020-08" db="EMBL/GenBank/DDBJ databases">
        <title>Genomic Encyclopedia of Type Strains, Phase IV (KMG-IV): sequencing the most valuable type-strain genomes for metagenomic binning, comparative biology and taxonomic classification.</title>
        <authorList>
            <person name="Goeker M."/>
        </authorList>
    </citation>
    <scope>NUCLEOTIDE SEQUENCE [LARGE SCALE GENOMIC DNA]</scope>
    <source>
        <strain evidence="4 5">DSM 105721</strain>
    </source>
</reference>
<feature type="transmembrane region" description="Helical" evidence="1">
    <location>
        <begin position="81"/>
        <end position="103"/>
    </location>
</feature>
<dbReference type="Pfam" id="PF04773">
    <property type="entry name" value="FecR"/>
    <property type="match status" value="1"/>
</dbReference>
<keyword evidence="5" id="KW-1185">Reference proteome</keyword>
<evidence type="ECO:0008006" key="6">
    <source>
        <dbReference type="Google" id="ProtNLM"/>
    </source>
</evidence>
<dbReference type="Pfam" id="PF16344">
    <property type="entry name" value="FecR_C"/>
    <property type="match status" value="1"/>
</dbReference>
<dbReference type="PANTHER" id="PTHR30273">
    <property type="entry name" value="PERIPLASMIC SIGNAL SENSOR AND SIGMA FACTOR ACTIVATOR FECR-RELATED"/>
    <property type="match status" value="1"/>
</dbReference>
<name>A0A7W6HXG1_9BACT</name>
<feature type="domain" description="FecR protein" evidence="2">
    <location>
        <begin position="181"/>
        <end position="273"/>
    </location>
</feature>